<organism evidence="1 2">
    <name type="scientific">Pelagomonas calceolata</name>
    <dbReference type="NCBI Taxonomy" id="35677"/>
    <lineage>
        <taxon>Eukaryota</taxon>
        <taxon>Sar</taxon>
        <taxon>Stramenopiles</taxon>
        <taxon>Ochrophyta</taxon>
        <taxon>Pelagophyceae</taxon>
        <taxon>Pelagomonadales</taxon>
        <taxon>Pelagomonadaceae</taxon>
        <taxon>Pelagomonas</taxon>
    </lineage>
</organism>
<protein>
    <submittedName>
        <fullName evidence="1">Uncharacterized protein</fullName>
    </submittedName>
</protein>
<evidence type="ECO:0000313" key="1">
    <source>
        <dbReference type="EMBL" id="CAH0371090.1"/>
    </source>
</evidence>
<keyword evidence="2" id="KW-1185">Reference proteome</keyword>
<sequence>MNYILSSVPPLHLAPRPPRNLVGREPGALRVSGVAAERLIPVRVPPEFPQHFCVRLELRQKLVSKNWRVGFTSVFPEECGGAVVELYVLGVQEARRKEYGRRPGQVGGPRGEAVEEPHGHLLRRVVVSERFRRATEGIARELIEQYEARNQSRHVVPSLASQAAGARGADERNEFAAFCVQRGPAEKPPLDSLISIFLGIHATVHPLLPKPEGYHIRRLVDARRGHACCQRRSDRVLVTRLEVTDVQRERWQAVQHLQSCSKSGERF</sequence>
<dbReference type="Proteomes" id="UP000789595">
    <property type="component" value="Unassembled WGS sequence"/>
</dbReference>
<reference evidence="1" key="1">
    <citation type="submission" date="2021-11" db="EMBL/GenBank/DDBJ databases">
        <authorList>
            <consortium name="Genoscope - CEA"/>
            <person name="William W."/>
        </authorList>
    </citation>
    <scope>NUCLEOTIDE SEQUENCE</scope>
</reference>
<comment type="caution">
    <text evidence="1">The sequence shown here is derived from an EMBL/GenBank/DDBJ whole genome shotgun (WGS) entry which is preliminary data.</text>
</comment>
<gene>
    <name evidence="1" type="ORF">PECAL_3P10130</name>
</gene>
<accession>A0A8J2SFD4</accession>
<proteinExistence type="predicted"/>
<dbReference type="AlphaFoldDB" id="A0A8J2SFD4"/>
<evidence type="ECO:0000313" key="2">
    <source>
        <dbReference type="Proteomes" id="UP000789595"/>
    </source>
</evidence>
<dbReference type="EMBL" id="CAKKNE010000003">
    <property type="protein sequence ID" value="CAH0371090.1"/>
    <property type="molecule type" value="Genomic_DNA"/>
</dbReference>
<name>A0A8J2SFD4_9STRA</name>